<name>F2Q3J6_TRIEC</name>
<evidence type="ECO:0000313" key="4">
    <source>
        <dbReference type="Proteomes" id="UP000009169"/>
    </source>
</evidence>
<feature type="region of interest" description="Disordered" evidence="1">
    <location>
        <begin position="106"/>
        <end position="142"/>
    </location>
</feature>
<reference evidence="4" key="1">
    <citation type="journal article" date="2012" name="MBio">
        <title>Comparative genome analysis of Trichophyton rubrum and related dermatophytes reveals candidate genes involved in infection.</title>
        <authorList>
            <person name="Martinez D.A."/>
            <person name="Oliver B.G."/>
            <person name="Graeser Y."/>
            <person name="Goldberg J.M."/>
            <person name="Li W."/>
            <person name="Martinez-Rossi N.M."/>
            <person name="Monod M."/>
            <person name="Shelest E."/>
            <person name="Barton R.C."/>
            <person name="Birch E."/>
            <person name="Brakhage A.A."/>
            <person name="Chen Z."/>
            <person name="Gurr S.J."/>
            <person name="Heiman D."/>
            <person name="Heitman J."/>
            <person name="Kosti I."/>
            <person name="Rossi A."/>
            <person name="Saif S."/>
            <person name="Samalova M."/>
            <person name="Saunders C.W."/>
            <person name="Shea T."/>
            <person name="Summerbell R.C."/>
            <person name="Xu J."/>
            <person name="Young S."/>
            <person name="Zeng Q."/>
            <person name="Birren B.W."/>
            <person name="Cuomo C.A."/>
            <person name="White T.C."/>
        </authorList>
    </citation>
    <scope>NUCLEOTIDE SEQUENCE [LARGE SCALE GENOMIC DNA]</scope>
    <source>
        <strain evidence="4">ATCC MYA-4606 / CBS 127.97</strain>
    </source>
</reference>
<keyword evidence="4" id="KW-1185">Reference proteome</keyword>
<gene>
    <name evidence="3" type="ORF">TEQG_07673</name>
</gene>
<dbReference type="Proteomes" id="UP000009169">
    <property type="component" value="Unassembled WGS sequence"/>
</dbReference>
<evidence type="ECO:0000313" key="3">
    <source>
        <dbReference type="EMBL" id="EGE08714.1"/>
    </source>
</evidence>
<organism evidence="3 4">
    <name type="scientific">Trichophyton equinum (strain ATCC MYA-4606 / CBS 127.97)</name>
    <name type="common">Horse ringworm fungus</name>
    <dbReference type="NCBI Taxonomy" id="559882"/>
    <lineage>
        <taxon>Eukaryota</taxon>
        <taxon>Fungi</taxon>
        <taxon>Dikarya</taxon>
        <taxon>Ascomycota</taxon>
        <taxon>Pezizomycotina</taxon>
        <taxon>Eurotiomycetes</taxon>
        <taxon>Eurotiomycetidae</taxon>
        <taxon>Onygenales</taxon>
        <taxon>Arthrodermataceae</taxon>
        <taxon>Trichophyton</taxon>
    </lineage>
</organism>
<evidence type="ECO:0000256" key="1">
    <source>
        <dbReference type="SAM" id="MobiDB-lite"/>
    </source>
</evidence>
<feature type="signal peptide" evidence="2">
    <location>
        <begin position="1"/>
        <end position="27"/>
    </location>
</feature>
<evidence type="ECO:0000256" key="2">
    <source>
        <dbReference type="SAM" id="SignalP"/>
    </source>
</evidence>
<proteinExistence type="predicted"/>
<dbReference type="HOGENOM" id="CLU_1817178_0_0_1"/>
<dbReference type="AlphaFoldDB" id="F2Q3J6"/>
<protein>
    <recommendedName>
        <fullName evidence="5">Secreted protein</fullName>
    </recommendedName>
</protein>
<dbReference type="EMBL" id="DS995785">
    <property type="protein sequence ID" value="EGE08714.1"/>
    <property type="molecule type" value="Genomic_DNA"/>
</dbReference>
<feature type="chain" id="PRO_5003284016" description="Secreted protein" evidence="2">
    <location>
        <begin position="28"/>
        <end position="142"/>
    </location>
</feature>
<accession>F2Q3J6</accession>
<sequence>MDARSVSYLLLSMMICWRGCVPRFTVAERCREPPRMQTRYRRVGLSEAQEQLKGPIGLNCVIILSYHPPFPPPFAGGRKFVIILRSVMWCEVTSSPQAGSACLTSLQAKSQPQGTSRDVMQNGRKETGQPLPGRSWELKNPG</sequence>
<evidence type="ECO:0008006" key="5">
    <source>
        <dbReference type="Google" id="ProtNLM"/>
    </source>
</evidence>
<keyword evidence="2" id="KW-0732">Signal</keyword>
<feature type="compositionally biased region" description="Polar residues" evidence="1">
    <location>
        <begin position="106"/>
        <end position="119"/>
    </location>
</feature>
<dbReference type="VEuPathDB" id="FungiDB:TEQG_07673"/>